<protein>
    <submittedName>
        <fullName evidence="1">Uncharacterized protein</fullName>
    </submittedName>
</protein>
<sequence length="97" mass="11534">DGQEHQLVQHCHLRHELPQLRLPLHDDQCLRRARHRPRCHRCRAVHCQRRLLPDSAHHGHHLEHHCLLAQEPRCQVPVHGRRPCLLYEVADPAEHDD</sequence>
<accession>A0A0G4N731</accession>
<proteinExistence type="predicted"/>
<dbReference type="Proteomes" id="UP000044602">
    <property type="component" value="Unassembled WGS sequence"/>
</dbReference>
<feature type="non-terminal residue" evidence="1">
    <location>
        <position position="1"/>
    </location>
</feature>
<name>A0A0G4N731_VERLO</name>
<organism evidence="1 2">
    <name type="scientific">Verticillium longisporum</name>
    <name type="common">Verticillium dahliae var. longisporum</name>
    <dbReference type="NCBI Taxonomy" id="100787"/>
    <lineage>
        <taxon>Eukaryota</taxon>
        <taxon>Fungi</taxon>
        <taxon>Dikarya</taxon>
        <taxon>Ascomycota</taxon>
        <taxon>Pezizomycotina</taxon>
        <taxon>Sordariomycetes</taxon>
        <taxon>Hypocreomycetidae</taxon>
        <taxon>Glomerellales</taxon>
        <taxon>Plectosphaerellaceae</taxon>
        <taxon>Verticillium</taxon>
    </lineage>
</organism>
<dbReference type="EMBL" id="CVQH01027516">
    <property type="protein sequence ID" value="CRK42416.1"/>
    <property type="molecule type" value="Genomic_DNA"/>
</dbReference>
<reference evidence="1 2" key="1">
    <citation type="submission" date="2015-05" db="EMBL/GenBank/DDBJ databases">
        <authorList>
            <person name="Wang D.B."/>
            <person name="Wang M."/>
        </authorList>
    </citation>
    <scope>NUCLEOTIDE SEQUENCE [LARGE SCALE GENOMIC DNA]</scope>
    <source>
        <strain evidence="1">VL1</strain>
    </source>
</reference>
<evidence type="ECO:0000313" key="2">
    <source>
        <dbReference type="Proteomes" id="UP000044602"/>
    </source>
</evidence>
<evidence type="ECO:0000313" key="1">
    <source>
        <dbReference type="EMBL" id="CRK42416.1"/>
    </source>
</evidence>
<dbReference type="AlphaFoldDB" id="A0A0G4N731"/>
<gene>
    <name evidence="1" type="ORF">BN1708_016928</name>
</gene>
<keyword evidence="2" id="KW-1185">Reference proteome</keyword>